<dbReference type="InterPro" id="IPR007153">
    <property type="entry name" value="Adenosine_kinase"/>
</dbReference>
<gene>
    <name evidence="1" type="ORF">X927_05045</name>
</gene>
<dbReference type="RefSeq" id="WP_103076979.1">
    <property type="nucleotide sequence ID" value="NZ_AZRN01000014.1"/>
</dbReference>
<dbReference type="Proteomes" id="UP000236604">
    <property type="component" value="Unassembled WGS sequence"/>
</dbReference>
<keyword evidence="1" id="KW-0808">Transferase</keyword>
<dbReference type="EMBL" id="AZRN01000014">
    <property type="protein sequence ID" value="PNR99790.1"/>
    <property type="molecule type" value="Genomic_DNA"/>
</dbReference>
<dbReference type="Gene3D" id="3.40.1520.10">
    <property type="entry name" value="Ta1353-like"/>
    <property type="match status" value="1"/>
</dbReference>
<reference evidence="1 2" key="1">
    <citation type="submission" date="2013-12" db="EMBL/GenBank/DDBJ databases">
        <title>Comparative genomics of Petrotoga isolates.</title>
        <authorList>
            <person name="Nesbo C.L."/>
            <person name="Charchuk R."/>
            <person name="Chow K."/>
        </authorList>
    </citation>
    <scope>NUCLEOTIDE SEQUENCE [LARGE SCALE GENOMIC DNA]</scope>
    <source>
        <strain evidence="1 2">DSM 14811</strain>
    </source>
</reference>
<dbReference type="Pfam" id="PF04008">
    <property type="entry name" value="Adenosine_kin"/>
    <property type="match status" value="1"/>
</dbReference>
<sequence length="164" mass="18333">MDLKLDVVQLDIPEDTNIIVGQSHFIKTVEDIYESIVTTNPSLKFGLAFNEASGPRLVRYDGNDEELIKVAIDNAQKIGAGHCFVLIIKNGFPINIKNQLLNVQEVLNIFAATANPLQIIVAESDQGRGILGVIDGYPPVGVEKEADREKRKIFLREVTKYKRW</sequence>
<accession>A0A2K1PAH6</accession>
<keyword evidence="2" id="KW-1185">Reference proteome</keyword>
<dbReference type="PANTHER" id="PTHR36155:SF1">
    <property type="entry name" value="BLL5354 PROTEIN"/>
    <property type="match status" value="1"/>
</dbReference>
<name>A0A2K1PAH6_9BACT</name>
<dbReference type="GO" id="GO:0016740">
    <property type="term" value="F:transferase activity"/>
    <property type="evidence" value="ECO:0007669"/>
    <property type="project" value="UniProtKB-KW"/>
</dbReference>
<dbReference type="PANTHER" id="PTHR36155">
    <property type="entry name" value="BLL5354 PROTEIN"/>
    <property type="match status" value="1"/>
</dbReference>
<organism evidence="1 2">
    <name type="scientific">Petrotoga mexicana DSM 14811</name>
    <dbReference type="NCBI Taxonomy" id="1122954"/>
    <lineage>
        <taxon>Bacteria</taxon>
        <taxon>Thermotogati</taxon>
        <taxon>Thermotogota</taxon>
        <taxon>Thermotogae</taxon>
        <taxon>Petrotogales</taxon>
        <taxon>Petrotogaceae</taxon>
        <taxon>Petrotoga</taxon>
    </lineage>
</organism>
<dbReference type="SUPFAM" id="SSF103165">
    <property type="entry name" value="Ta1353-like"/>
    <property type="match status" value="1"/>
</dbReference>
<comment type="caution">
    <text evidence="1">The sequence shown here is derived from an EMBL/GenBank/DDBJ whole genome shotgun (WGS) entry which is preliminary data.</text>
</comment>
<proteinExistence type="predicted"/>
<evidence type="ECO:0000313" key="1">
    <source>
        <dbReference type="EMBL" id="PNR99790.1"/>
    </source>
</evidence>
<protein>
    <submittedName>
        <fullName evidence="1">Adenosine monophosphate-protein transferase</fullName>
    </submittedName>
</protein>
<dbReference type="AlphaFoldDB" id="A0A2K1PAH6"/>
<dbReference type="InterPro" id="IPR036902">
    <property type="entry name" value="Ta1353-like_sf"/>
</dbReference>
<evidence type="ECO:0000313" key="2">
    <source>
        <dbReference type="Proteomes" id="UP000236604"/>
    </source>
</evidence>